<organism evidence="8 9">
    <name type="scientific">Mucilaginibacter dorajii</name>
    <dbReference type="NCBI Taxonomy" id="692994"/>
    <lineage>
        <taxon>Bacteria</taxon>
        <taxon>Pseudomonadati</taxon>
        <taxon>Bacteroidota</taxon>
        <taxon>Sphingobacteriia</taxon>
        <taxon>Sphingobacteriales</taxon>
        <taxon>Sphingobacteriaceae</taxon>
        <taxon>Mucilaginibacter</taxon>
    </lineage>
</organism>
<feature type="domain" description="RagB/SusD" evidence="6">
    <location>
        <begin position="281"/>
        <end position="479"/>
    </location>
</feature>
<evidence type="ECO:0000256" key="3">
    <source>
        <dbReference type="ARBA" id="ARBA00022729"/>
    </source>
</evidence>
<keyword evidence="5" id="KW-0998">Cell outer membrane</keyword>
<evidence type="ECO:0000313" key="8">
    <source>
        <dbReference type="EMBL" id="GAA3990309.1"/>
    </source>
</evidence>
<dbReference type="InterPro" id="IPR011990">
    <property type="entry name" value="TPR-like_helical_dom_sf"/>
</dbReference>
<dbReference type="InterPro" id="IPR033985">
    <property type="entry name" value="SusD-like_N"/>
</dbReference>
<dbReference type="Pfam" id="PF14322">
    <property type="entry name" value="SusD-like_3"/>
    <property type="match status" value="1"/>
</dbReference>
<evidence type="ECO:0000256" key="4">
    <source>
        <dbReference type="ARBA" id="ARBA00023136"/>
    </source>
</evidence>
<keyword evidence="9" id="KW-1185">Reference proteome</keyword>
<proteinExistence type="inferred from homology"/>
<dbReference type="Pfam" id="PF07980">
    <property type="entry name" value="SusD_RagB"/>
    <property type="match status" value="1"/>
</dbReference>
<keyword evidence="4" id="KW-0472">Membrane</keyword>
<gene>
    <name evidence="8" type="ORF">GCM10022210_49840</name>
</gene>
<feature type="domain" description="SusD-like N-terminal" evidence="7">
    <location>
        <begin position="93"/>
        <end position="234"/>
    </location>
</feature>
<evidence type="ECO:0000256" key="1">
    <source>
        <dbReference type="ARBA" id="ARBA00004442"/>
    </source>
</evidence>
<comment type="caution">
    <text evidence="8">The sequence shown here is derived from an EMBL/GenBank/DDBJ whole genome shotgun (WGS) entry which is preliminary data.</text>
</comment>
<dbReference type="PROSITE" id="PS51257">
    <property type="entry name" value="PROKAR_LIPOPROTEIN"/>
    <property type="match status" value="1"/>
</dbReference>
<evidence type="ECO:0000256" key="5">
    <source>
        <dbReference type="ARBA" id="ARBA00023237"/>
    </source>
</evidence>
<comment type="subcellular location">
    <subcellularLocation>
        <location evidence="1">Cell outer membrane</location>
    </subcellularLocation>
</comment>
<dbReference type="InterPro" id="IPR012944">
    <property type="entry name" value="SusD_RagB_dom"/>
</dbReference>
<dbReference type="CDD" id="cd08977">
    <property type="entry name" value="SusD"/>
    <property type="match status" value="1"/>
</dbReference>
<evidence type="ECO:0000259" key="6">
    <source>
        <dbReference type="Pfam" id="PF07980"/>
    </source>
</evidence>
<dbReference type="Gene3D" id="1.25.40.390">
    <property type="match status" value="1"/>
</dbReference>
<name>A0ABP7QZ96_9SPHI</name>
<evidence type="ECO:0000256" key="2">
    <source>
        <dbReference type="ARBA" id="ARBA00006275"/>
    </source>
</evidence>
<protein>
    <submittedName>
        <fullName evidence="8">RagB/SusD family nutrient uptake outer membrane protein</fullName>
    </submittedName>
</protein>
<comment type="similarity">
    <text evidence="2">Belongs to the SusD family.</text>
</comment>
<dbReference type="SUPFAM" id="SSF48452">
    <property type="entry name" value="TPR-like"/>
    <property type="match status" value="1"/>
</dbReference>
<sequence length="514" mass="56115">MKKIDVKYIAVFLLGLSTLISCKKSFLETEPKGQFQQANYYSTPDEAFAGLAAAYSPLVTEIGGMDASYSDPRGLLNSGSDDCYAGGGGSGDIANWQLFNNYQMTAGAGPQLAFWGIDFLGVSRANTIIDVLQTTTIAGLADATKNRYIAEATFLRAHYYFDLVRLFKNIPLITKTLAPADIYMQPQADPATVYTSIEADLQAAIPNLPATVSGSELGRITQGAAIALLGKVYLYDKKYTQAATQLAIVNGTPGGTTAIYGYHLQANYGQIFNPDNKFNSESIFEWNFTPNQAYDWDHWSTVKGDVYVQMVGARDYSGPVYGSGWGFNPVTTQLVSAFTAPYYGSVKDPRYGYTILNMDSLVKVQNTSYTPSYQNTGYFTLKYAPLNKYKATQGVIDLNYPNNYIEIRLADTYLMEAEALIQGGGDATRAAALLNAVRARVGLTPVAATMANIKAERRLELATEGHRWFDLVRWGDAASTLAFKGFIAGKNEILPIPLTELANTKLVQNPGYAK</sequence>
<keyword evidence="3" id="KW-0732">Signal</keyword>
<accession>A0ABP7QZ96</accession>
<dbReference type="Proteomes" id="UP001500742">
    <property type="component" value="Unassembled WGS sequence"/>
</dbReference>
<evidence type="ECO:0000259" key="7">
    <source>
        <dbReference type="Pfam" id="PF14322"/>
    </source>
</evidence>
<evidence type="ECO:0000313" key="9">
    <source>
        <dbReference type="Proteomes" id="UP001500742"/>
    </source>
</evidence>
<reference evidence="9" key="1">
    <citation type="journal article" date="2019" name="Int. J. Syst. Evol. Microbiol.">
        <title>The Global Catalogue of Microorganisms (GCM) 10K type strain sequencing project: providing services to taxonomists for standard genome sequencing and annotation.</title>
        <authorList>
            <consortium name="The Broad Institute Genomics Platform"/>
            <consortium name="The Broad Institute Genome Sequencing Center for Infectious Disease"/>
            <person name="Wu L."/>
            <person name="Ma J."/>
        </authorList>
    </citation>
    <scope>NUCLEOTIDE SEQUENCE [LARGE SCALE GENOMIC DNA]</scope>
    <source>
        <strain evidence="9">JCM 16601</strain>
    </source>
</reference>
<dbReference type="RefSeq" id="WP_259086734.1">
    <property type="nucleotide sequence ID" value="NZ_BAAAZC010000031.1"/>
</dbReference>
<dbReference type="EMBL" id="BAAAZC010000031">
    <property type="protein sequence ID" value="GAA3990309.1"/>
    <property type="molecule type" value="Genomic_DNA"/>
</dbReference>